<evidence type="ECO:0000313" key="4">
    <source>
        <dbReference type="Proteomes" id="UP000525336"/>
    </source>
</evidence>
<keyword evidence="1" id="KW-0812">Transmembrane</keyword>
<dbReference type="AlphaFoldDB" id="A0A7Y3YP77"/>
<evidence type="ECO:0000313" key="3">
    <source>
        <dbReference type="EMBL" id="NOH34114.1"/>
    </source>
</evidence>
<feature type="transmembrane region" description="Helical" evidence="1">
    <location>
        <begin position="287"/>
        <end position="309"/>
    </location>
</feature>
<organism evidence="3 4">
    <name type="scientific">Vibrio chagasii</name>
    <dbReference type="NCBI Taxonomy" id="170679"/>
    <lineage>
        <taxon>Bacteria</taxon>
        <taxon>Pseudomonadati</taxon>
        <taxon>Pseudomonadota</taxon>
        <taxon>Gammaproteobacteria</taxon>
        <taxon>Vibrionales</taxon>
        <taxon>Vibrionaceae</taxon>
        <taxon>Vibrio</taxon>
    </lineage>
</organism>
<gene>
    <name evidence="3" type="ORF">F0245_12195</name>
</gene>
<reference evidence="3 4" key="1">
    <citation type="submission" date="2019-09" db="EMBL/GenBank/DDBJ databases">
        <title>Draft genome sequencing and comparative genomics of hatchery-associated Vibrios.</title>
        <authorList>
            <person name="Kehlet-Delgado H."/>
            <person name="Mueller R.S."/>
        </authorList>
    </citation>
    <scope>NUCLEOTIDE SEQUENCE [LARGE SCALE GENOMIC DNA]</scope>
    <source>
        <strain evidence="3 4">00-90-10</strain>
    </source>
</reference>
<sequence length="374" mass="43256">MRGNMGSETTPSKTASQTEHSDLLSSLLFEFKRNKLILYFIAITTPLTLLTSLLVPHKLVYDIYTYLEALAIISYVSFVLWATYFYFHMLFTREQKPTIKFLNKLKTLLCPISKPISFVILMVSLNVAFSNYTFLKSLIPYFNHYAFDLDFYYLDEWLHFGFSPWEVTHYLFPGALSSLVISALYNLWFFLMWGMLLFFVIDRKNELLRNQFLLTFLSSWLVIGNVVATLLSSAGPAFFHHFESLDAYAQLMQRLESQSEYLSEQGMLPLWMLSTQDMLWENYIDGVIIKGSGISAMPSLHVTIAVLMAMTAFKLNKKLGYVAWVYTFIIQIGSVHLAWHYAVDGYVGALCVVILWHLIGYLLRRNHQSITQPQ</sequence>
<evidence type="ECO:0000259" key="2">
    <source>
        <dbReference type="Pfam" id="PF14378"/>
    </source>
</evidence>
<keyword evidence="1" id="KW-0472">Membrane</keyword>
<feature type="transmembrane region" description="Helical" evidence="1">
    <location>
        <begin position="345"/>
        <end position="363"/>
    </location>
</feature>
<feature type="transmembrane region" description="Helical" evidence="1">
    <location>
        <begin position="36"/>
        <end position="57"/>
    </location>
</feature>
<dbReference type="GO" id="GO:0016020">
    <property type="term" value="C:membrane"/>
    <property type="evidence" value="ECO:0007669"/>
    <property type="project" value="UniProtKB-SubCell"/>
</dbReference>
<dbReference type="Proteomes" id="UP000525336">
    <property type="component" value="Unassembled WGS sequence"/>
</dbReference>
<feature type="transmembrane region" description="Helical" evidence="1">
    <location>
        <begin position="321"/>
        <end position="339"/>
    </location>
</feature>
<comment type="caution">
    <text evidence="3">The sequence shown here is derived from an EMBL/GenBank/DDBJ whole genome shotgun (WGS) entry which is preliminary data.</text>
</comment>
<feature type="domain" description="Inositolphosphotransferase Aur1/Ipt1" evidence="2">
    <location>
        <begin position="151"/>
        <end position="356"/>
    </location>
</feature>
<feature type="transmembrane region" description="Helical" evidence="1">
    <location>
        <begin position="170"/>
        <end position="200"/>
    </location>
</feature>
<evidence type="ECO:0000256" key="1">
    <source>
        <dbReference type="SAM" id="Phobius"/>
    </source>
</evidence>
<accession>A0A7Y3YP77</accession>
<feature type="transmembrane region" description="Helical" evidence="1">
    <location>
        <begin position="108"/>
        <end position="129"/>
    </location>
</feature>
<proteinExistence type="predicted"/>
<keyword evidence="1" id="KW-1133">Transmembrane helix</keyword>
<dbReference type="EMBL" id="VTXW01000009">
    <property type="protein sequence ID" value="NOH34114.1"/>
    <property type="molecule type" value="Genomic_DNA"/>
</dbReference>
<dbReference type="Pfam" id="PF14378">
    <property type="entry name" value="PAP2_3"/>
    <property type="match status" value="1"/>
</dbReference>
<feature type="transmembrane region" description="Helical" evidence="1">
    <location>
        <begin position="63"/>
        <end position="87"/>
    </location>
</feature>
<protein>
    <submittedName>
        <fullName evidence="3">PAP2 family protein</fullName>
    </submittedName>
</protein>
<dbReference type="InterPro" id="IPR026841">
    <property type="entry name" value="Aur1/Ipt1"/>
</dbReference>
<feature type="transmembrane region" description="Helical" evidence="1">
    <location>
        <begin position="212"/>
        <end position="234"/>
    </location>
</feature>
<name>A0A7Y3YP77_9VIBR</name>